<protein>
    <recommendedName>
        <fullName evidence="4">NAD dependent epimerase/dehydratase</fullName>
    </recommendedName>
</protein>
<reference evidence="2" key="1">
    <citation type="submission" date="2022-07" db="EMBL/GenBank/DDBJ databases">
        <title>Fungi with potential for degradation of polypropylene.</title>
        <authorList>
            <person name="Gostincar C."/>
        </authorList>
    </citation>
    <scope>NUCLEOTIDE SEQUENCE</scope>
    <source>
        <strain evidence="2">EXF-13287</strain>
    </source>
</reference>
<dbReference type="PANTHER" id="PTHR36978:SF3">
    <property type="entry name" value="P-LOOP CONTAINING NUCLEOSIDE TRIPHOSPHATE HYDROLASE PROTEIN"/>
    <property type="match status" value="1"/>
</dbReference>
<organism evidence="2 3">
    <name type="scientific">Coniochaeta hoffmannii</name>
    <dbReference type="NCBI Taxonomy" id="91930"/>
    <lineage>
        <taxon>Eukaryota</taxon>
        <taxon>Fungi</taxon>
        <taxon>Dikarya</taxon>
        <taxon>Ascomycota</taxon>
        <taxon>Pezizomycotina</taxon>
        <taxon>Sordariomycetes</taxon>
        <taxon>Sordariomycetidae</taxon>
        <taxon>Coniochaetales</taxon>
        <taxon>Coniochaetaceae</taxon>
        <taxon>Coniochaeta</taxon>
    </lineage>
</organism>
<dbReference type="Gene3D" id="3.40.50.300">
    <property type="entry name" value="P-loop containing nucleotide triphosphate hydrolases"/>
    <property type="match status" value="1"/>
</dbReference>
<dbReference type="InterPro" id="IPR040632">
    <property type="entry name" value="Sulfotransfer_4"/>
</dbReference>
<evidence type="ECO:0000313" key="2">
    <source>
        <dbReference type="EMBL" id="KAJ9130079.1"/>
    </source>
</evidence>
<keyword evidence="1" id="KW-1133">Transmembrane helix</keyword>
<sequence>MPRFITDRRPLPHAGDPSAPTIRAIGAGLPRAATSSLQAALERLGYAPCLHMAHIIPHPQVSRLLLSAMRERDPAKRQKMVARLCEGYAAVTDFPVVFFVEDLMDLYPEAKIVLNGRPSAEVWAASARESFGFFFGRGFRVTGLLWQTDRLWAALNGECERWVRERLGVRTALSPEAYGAYYEYVRREARRRGREVLEFRAEDGWAPLCRFLGKEVPVDTEFPRLNERREVQVIKRILVARGLLAWAALGGGVWGAWRFGPGLLRWLRGWLTSGHLSM</sequence>
<proteinExistence type="predicted"/>
<evidence type="ECO:0000256" key="1">
    <source>
        <dbReference type="SAM" id="Phobius"/>
    </source>
</evidence>
<dbReference type="Proteomes" id="UP001174691">
    <property type="component" value="Unassembled WGS sequence"/>
</dbReference>
<name>A0AA38REN1_9PEZI</name>
<evidence type="ECO:0008006" key="4">
    <source>
        <dbReference type="Google" id="ProtNLM"/>
    </source>
</evidence>
<comment type="caution">
    <text evidence="2">The sequence shown here is derived from an EMBL/GenBank/DDBJ whole genome shotgun (WGS) entry which is preliminary data.</text>
</comment>
<keyword evidence="1" id="KW-0472">Membrane</keyword>
<dbReference type="SUPFAM" id="SSF52540">
    <property type="entry name" value="P-loop containing nucleoside triphosphate hydrolases"/>
    <property type="match status" value="1"/>
</dbReference>
<dbReference type="Pfam" id="PF17784">
    <property type="entry name" value="Sulfotransfer_4"/>
    <property type="match status" value="1"/>
</dbReference>
<dbReference type="EMBL" id="JANBVN010000286">
    <property type="protein sequence ID" value="KAJ9130079.1"/>
    <property type="molecule type" value="Genomic_DNA"/>
</dbReference>
<keyword evidence="3" id="KW-1185">Reference proteome</keyword>
<dbReference type="PANTHER" id="PTHR36978">
    <property type="entry name" value="P-LOOP CONTAINING NUCLEOTIDE TRIPHOSPHATE HYDROLASE"/>
    <property type="match status" value="1"/>
</dbReference>
<feature type="transmembrane region" description="Helical" evidence="1">
    <location>
        <begin position="238"/>
        <end position="257"/>
    </location>
</feature>
<dbReference type="InterPro" id="IPR027417">
    <property type="entry name" value="P-loop_NTPase"/>
</dbReference>
<evidence type="ECO:0000313" key="3">
    <source>
        <dbReference type="Proteomes" id="UP001174691"/>
    </source>
</evidence>
<dbReference type="AlphaFoldDB" id="A0AA38REN1"/>
<keyword evidence="1" id="KW-0812">Transmembrane</keyword>
<gene>
    <name evidence="2" type="ORF">NKR19_g10046</name>
</gene>
<accession>A0AA38REN1</accession>